<organism evidence="1 2">
    <name type="scientific">Chryseobacterium elymi</name>
    <dbReference type="NCBI Taxonomy" id="395936"/>
    <lineage>
        <taxon>Bacteria</taxon>
        <taxon>Pseudomonadati</taxon>
        <taxon>Bacteroidota</taxon>
        <taxon>Flavobacteriia</taxon>
        <taxon>Flavobacteriales</taxon>
        <taxon>Weeksellaceae</taxon>
        <taxon>Chryseobacterium group</taxon>
        <taxon>Chryseobacterium</taxon>
    </lineage>
</organism>
<comment type="caution">
    <text evidence="1">The sequence shown here is derived from an EMBL/GenBank/DDBJ whole genome shotgun (WGS) entry which is preliminary data.</text>
</comment>
<dbReference type="EMBL" id="QNUH01000023">
    <property type="protein sequence ID" value="REC74029.1"/>
    <property type="molecule type" value="Genomic_DNA"/>
</dbReference>
<dbReference type="Proteomes" id="UP000257030">
    <property type="component" value="Unassembled WGS sequence"/>
</dbReference>
<accession>A0A3D9D7Q5</accession>
<gene>
    <name evidence="1" type="ORF">DRF60_18300</name>
</gene>
<name>A0A3D9D7Q5_9FLAO</name>
<keyword evidence="2" id="KW-1185">Reference proteome</keyword>
<proteinExistence type="predicted"/>
<dbReference type="AlphaFoldDB" id="A0A3D9D7Q5"/>
<evidence type="ECO:0000313" key="2">
    <source>
        <dbReference type="Proteomes" id="UP000257030"/>
    </source>
</evidence>
<dbReference type="RefSeq" id="WP_116014179.1">
    <property type="nucleotide sequence ID" value="NZ_QNUH01000023.1"/>
</dbReference>
<sequence length="160" mass="17774">METSYYHYSNSKLDSITNNTHTAKQVFTYDDQNKLVKRVSYGRYEENKDEIDKSKPIYGAAAVIDWGDNEAATANGSSVGGDGHITFVIGKSEDGKHYYCLGGNQGGVKGARTVKISKYSESDIDWFVIPPNYTPTEDEYNLKVMTSEADVDSQSNTRSN</sequence>
<reference evidence="1 2" key="1">
    <citation type="journal article" date="2010" name="Syst. Appl. Microbiol.">
        <title>Four new species of Chryseobacterium from the rhizosphere of coastal sand dune plants, Chryseobacterium elymi sp. nov., Chryseobacterium hagamense sp. nov., Chryseobacterium lathyri sp. nov. and Chryseobacterium rhizosphaerae sp. nov.</title>
        <authorList>
            <person name="Cho S.H."/>
            <person name="Lee K.S."/>
            <person name="Shin D.S."/>
            <person name="Han J.H."/>
            <person name="Park K.S."/>
            <person name="Lee C.H."/>
            <person name="Park K.H."/>
            <person name="Kim S.B."/>
        </authorList>
    </citation>
    <scope>NUCLEOTIDE SEQUENCE [LARGE SCALE GENOMIC DNA]</scope>
    <source>
        <strain evidence="1 2">KCTC 22547</strain>
    </source>
</reference>
<evidence type="ECO:0000313" key="1">
    <source>
        <dbReference type="EMBL" id="REC74029.1"/>
    </source>
</evidence>
<protein>
    <submittedName>
        <fullName evidence="1">Uncharacterized protein</fullName>
    </submittedName>
</protein>
<dbReference type="OrthoDB" id="961266at2"/>